<protein>
    <submittedName>
        <fullName evidence="2">Uncharacterized protein</fullName>
    </submittedName>
</protein>
<dbReference type="RefSeq" id="XP_030982494.1">
    <property type="nucleotide sequence ID" value="XM_031125655.1"/>
</dbReference>
<reference evidence="2" key="3">
    <citation type="submission" date="2025-08" db="UniProtKB">
        <authorList>
            <consortium name="RefSeq"/>
        </authorList>
    </citation>
    <scope>IDENTIFICATION</scope>
    <source>
        <strain evidence="2">NI907</strain>
    </source>
</reference>
<accession>A0A6P8B656</accession>
<evidence type="ECO:0000313" key="1">
    <source>
        <dbReference type="Proteomes" id="UP000515153"/>
    </source>
</evidence>
<reference evidence="2" key="2">
    <citation type="submission" date="2019-10" db="EMBL/GenBank/DDBJ databases">
        <authorList>
            <consortium name="NCBI Genome Project"/>
        </authorList>
    </citation>
    <scope>NUCLEOTIDE SEQUENCE</scope>
    <source>
        <strain evidence="2">NI907</strain>
    </source>
</reference>
<dbReference type="KEGG" id="pgri:PgNI_05624"/>
<evidence type="ECO:0000313" key="2">
    <source>
        <dbReference type="RefSeq" id="XP_030982494.1"/>
    </source>
</evidence>
<gene>
    <name evidence="2" type="ORF">PgNI_05624</name>
</gene>
<keyword evidence="1" id="KW-1185">Reference proteome</keyword>
<proteinExistence type="predicted"/>
<dbReference type="AlphaFoldDB" id="A0A6P8B656"/>
<name>A0A6P8B656_PYRGI</name>
<sequence>MHQSPNLHGKSCSRESKFWSRRFRTRTIMLLPKEENHGTVVAAIEATNAQDRSIKTHNHQTRRIFGLNYRHTHDISQDPIGCLKLAHKIYLASSRQVSEDPLPLLSHPDNVSAV</sequence>
<dbReference type="GeneID" id="41960564"/>
<dbReference type="Proteomes" id="UP000515153">
    <property type="component" value="Chromosome I"/>
</dbReference>
<organism evidence="1 2">
    <name type="scientific">Pyricularia grisea</name>
    <name type="common">Crabgrass-specific blast fungus</name>
    <name type="synonym">Magnaporthe grisea</name>
    <dbReference type="NCBI Taxonomy" id="148305"/>
    <lineage>
        <taxon>Eukaryota</taxon>
        <taxon>Fungi</taxon>
        <taxon>Dikarya</taxon>
        <taxon>Ascomycota</taxon>
        <taxon>Pezizomycotina</taxon>
        <taxon>Sordariomycetes</taxon>
        <taxon>Sordariomycetidae</taxon>
        <taxon>Magnaporthales</taxon>
        <taxon>Pyriculariaceae</taxon>
        <taxon>Pyricularia</taxon>
    </lineage>
</organism>
<reference evidence="1 2" key="1">
    <citation type="journal article" date="2019" name="Mol. Biol. Evol.">
        <title>Blast fungal genomes show frequent chromosomal changes, gene gains and losses, and effector gene turnover.</title>
        <authorList>
            <person name="Gomez Luciano L.B."/>
            <person name="Jason Tsai I."/>
            <person name="Chuma I."/>
            <person name="Tosa Y."/>
            <person name="Chen Y.H."/>
            <person name="Li J.Y."/>
            <person name="Li M.Y."/>
            <person name="Jade Lu M.Y."/>
            <person name="Nakayashiki H."/>
            <person name="Li W.H."/>
        </authorList>
    </citation>
    <scope>NUCLEOTIDE SEQUENCE [LARGE SCALE GENOMIC DNA]</scope>
    <source>
        <strain evidence="1 2">NI907</strain>
    </source>
</reference>